<keyword evidence="1" id="KW-0732">Signal</keyword>
<dbReference type="KEGG" id="sfr:Sfri_3641"/>
<proteinExistence type="predicted"/>
<dbReference type="Proteomes" id="UP000000684">
    <property type="component" value="Chromosome"/>
</dbReference>
<feature type="signal peptide" evidence="1">
    <location>
        <begin position="1"/>
        <end position="19"/>
    </location>
</feature>
<protein>
    <submittedName>
        <fullName evidence="2">Uncharacterized protein</fullName>
    </submittedName>
</protein>
<evidence type="ECO:0000313" key="2">
    <source>
        <dbReference type="EMBL" id="ABI73468.1"/>
    </source>
</evidence>
<dbReference type="EMBL" id="CP000447">
    <property type="protein sequence ID" value="ABI73468.1"/>
    <property type="molecule type" value="Genomic_DNA"/>
</dbReference>
<sequence precursor="true">MKKKIIILLAIGIISVATYVVSDASKQGQNIVQAASDAKNVTHLVNNAPDKIAPIAKIETAMSKPTTKSISPDELFDVWGEIKTLLTAGKIDIGLEKQLINSLKQTSNPQILAEISQLLQQPDVNLTSRNQEYLLSLLAVINTHESVSLLLTTLENTPITDSNAIYSAKKSLQKIARSDTHMSLFESSFSRMDSDNIFLSDIANAIAKNASESSFDFIINQIDSLGDKSSIAMNSMENITQEKLVPKLQQIINSRDPNSELSQVSLTTLANMGQYEAAVALIQWSAYQPPSADKLVTELFNSAVNSSPSAYRAIEKELNSYDFLSSEIKKTIQTIYSAR</sequence>
<dbReference type="RefSeq" id="WP_011639056.1">
    <property type="nucleotide sequence ID" value="NC_008345.1"/>
</dbReference>
<name>Q07WZ6_SHEFN</name>
<dbReference type="AlphaFoldDB" id="Q07WZ6"/>
<dbReference type="OrthoDB" id="6396690at2"/>
<gene>
    <name evidence="2" type="ordered locus">Sfri_3641</name>
</gene>
<keyword evidence="3" id="KW-1185">Reference proteome</keyword>
<dbReference type="HOGENOM" id="CLU_818596_0_0_6"/>
<organism evidence="2 3">
    <name type="scientific">Shewanella frigidimarina (strain NCIMB 400)</name>
    <dbReference type="NCBI Taxonomy" id="318167"/>
    <lineage>
        <taxon>Bacteria</taxon>
        <taxon>Pseudomonadati</taxon>
        <taxon>Pseudomonadota</taxon>
        <taxon>Gammaproteobacteria</taxon>
        <taxon>Alteromonadales</taxon>
        <taxon>Shewanellaceae</taxon>
        <taxon>Shewanella</taxon>
    </lineage>
</organism>
<dbReference type="GeneID" id="41838998"/>
<evidence type="ECO:0000256" key="1">
    <source>
        <dbReference type="SAM" id="SignalP"/>
    </source>
</evidence>
<evidence type="ECO:0000313" key="3">
    <source>
        <dbReference type="Proteomes" id="UP000000684"/>
    </source>
</evidence>
<reference evidence="2 3" key="1">
    <citation type="submission" date="2006-08" db="EMBL/GenBank/DDBJ databases">
        <title>Complete sequence of Shewanella frigidimarina NCIMB 400.</title>
        <authorList>
            <consortium name="US DOE Joint Genome Institute"/>
            <person name="Copeland A."/>
            <person name="Lucas S."/>
            <person name="Lapidus A."/>
            <person name="Barry K."/>
            <person name="Detter J.C."/>
            <person name="Glavina del Rio T."/>
            <person name="Hammon N."/>
            <person name="Israni S."/>
            <person name="Dalin E."/>
            <person name="Tice H."/>
            <person name="Pitluck S."/>
            <person name="Fredrickson J.K."/>
            <person name="Kolker E."/>
            <person name="McCuel L.A."/>
            <person name="DiChristina T."/>
            <person name="Nealson K.H."/>
            <person name="Newman D."/>
            <person name="Tiedje J.M."/>
            <person name="Zhou J."/>
            <person name="Romine M.F."/>
            <person name="Culley D.E."/>
            <person name="Serres M."/>
            <person name="Chertkov O."/>
            <person name="Brettin T."/>
            <person name="Bruce D."/>
            <person name="Han C."/>
            <person name="Tapia R."/>
            <person name="Gilna P."/>
            <person name="Schmutz J."/>
            <person name="Larimer F."/>
            <person name="Land M."/>
            <person name="Hauser L."/>
            <person name="Kyrpides N."/>
            <person name="Mikhailova N."/>
            <person name="Richardson P."/>
        </authorList>
    </citation>
    <scope>NUCLEOTIDE SEQUENCE [LARGE SCALE GENOMIC DNA]</scope>
    <source>
        <strain evidence="2 3">NCIMB 400</strain>
    </source>
</reference>
<accession>Q07WZ6</accession>
<feature type="chain" id="PRO_5004166168" evidence="1">
    <location>
        <begin position="20"/>
        <end position="339"/>
    </location>
</feature>
<dbReference type="eggNOG" id="ENOG5033XIC">
    <property type="taxonomic scope" value="Bacteria"/>
</dbReference>
<dbReference type="STRING" id="318167.Sfri_3641"/>